<evidence type="ECO:0000259" key="2">
    <source>
        <dbReference type="Pfam" id="PF01882"/>
    </source>
</evidence>
<keyword evidence="4" id="KW-1185">Reference proteome</keyword>
<evidence type="ECO:0000256" key="1">
    <source>
        <dbReference type="SAM" id="Phobius"/>
    </source>
</evidence>
<dbReference type="PANTHER" id="PTHR33608:SF3">
    <property type="entry name" value="SLR2013 PROTEIN"/>
    <property type="match status" value="1"/>
</dbReference>
<dbReference type="OrthoDB" id="9812729at2"/>
<name>A0A508A8S6_9GAMM</name>
<reference evidence="3 4" key="1">
    <citation type="submission" date="2019-06" db="EMBL/GenBank/DDBJ databases">
        <title>Lysobacter alkalisoli sp. nov. isolated from saline soil.</title>
        <authorList>
            <person name="Sun J.-Q."/>
            <person name="Xu L."/>
        </authorList>
    </citation>
    <scope>NUCLEOTIDE SEQUENCE [LARGE SCALE GENOMIC DNA]</scope>
    <source>
        <strain evidence="3 4">JCM 31130</strain>
    </source>
</reference>
<evidence type="ECO:0000313" key="4">
    <source>
        <dbReference type="Proteomes" id="UP000318212"/>
    </source>
</evidence>
<comment type="caution">
    <text evidence="3">The sequence shown here is derived from an EMBL/GenBank/DDBJ whole genome shotgun (WGS) entry which is preliminary data.</text>
</comment>
<sequence length="450" mass="49098">MSPPLPATPSRRLPRPAPALLGGLVAWALCGLAASAGALPASAWWGAGGVFLAVLLLDLARLWRRPLPAVRRTIPDTWPIGVERAVVLSLEAAAAQTVDVFDLHPVGWRMAGLPRRLALRPGESSALEYRLTANARGDFLFEGAHVRQHSPWRLWTRLQVAGAPQAVRVFPNFAPLAKFAMFSAEQASRLVGAHLKRRRGEGTDFHQMREYRIGDSLRQIDWKATARARKLISREYQDERNQQLVLLLDTGRRLLARDALDDGRGLAHFDHVLDAALVVAYLALRQGDAVGLLAAGGDGAWVPPRRGAGAIEGLLRGSYALQPSPVATDFLAAATELSVRQRRRSLVMLVTNLRDEDMDDVLAAVSLLKKRHLVCVASLREIALDRALAAPVEDLPGAVHAGATARYLQQRDAAHEALRNHGVMVLDVTCEQLPAALVERYLAVKRDGLL</sequence>
<dbReference type="RefSeq" id="WP_141518383.1">
    <property type="nucleotide sequence ID" value="NZ_VICE01000083.1"/>
</dbReference>
<protein>
    <submittedName>
        <fullName evidence="3">DUF58 domain-containing protein</fullName>
    </submittedName>
</protein>
<feature type="transmembrane region" description="Helical" evidence="1">
    <location>
        <begin position="43"/>
        <end position="63"/>
    </location>
</feature>
<keyword evidence="1" id="KW-1133">Transmembrane helix</keyword>
<proteinExistence type="predicted"/>
<dbReference type="Proteomes" id="UP000318212">
    <property type="component" value="Unassembled WGS sequence"/>
</dbReference>
<dbReference type="Pfam" id="PF01882">
    <property type="entry name" value="DUF58"/>
    <property type="match status" value="1"/>
</dbReference>
<dbReference type="AlphaFoldDB" id="A0A508A8S6"/>
<organism evidence="3 4">
    <name type="scientific">Marilutibacter aestuarii</name>
    <dbReference type="NCBI Taxonomy" id="1706195"/>
    <lineage>
        <taxon>Bacteria</taxon>
        <taxon>Pseudomonadati</taxon>
        <taxon>Pseudomonadota</taxon>
        <taxon>Gammaproteobacteria</taxon>
        <taxon>Lysobacterales</taxon>
        <taxon>Lysobacteraceae</taxon>
        <taxon>Marilutibacter</taxon>
    </lineage>
</organism>
<keyword evidence="1" id="KW-0812">Transmembrane</keyword>
<keyword evidence="1" id="KW-0472">Membrane</keyword>
<feature type="domain" description="DUF58" evidence="2">
    <location>
        <begin position="207"/>
        <end position="383"/>
    </location>
</feature>
<gene>
    <name evidence="3" type="ORF">FKV25_08590</name>
</gene>
<accession>A0A508A8S6</accession>
<dbReference type="PANTHER" id="PTHR33608">
    <property type="entry name" value="BLL2464 PROTEIN"/>
    <property type="match status" value="1"/>
</dbReference>
<dbReference type="InterPro" id="IPR002881">
    <property type="entry name" value="DUF58"/>
</dbReference>
<dbReference type="EMBL" id="VICE01000083">
    <property type="protein sequence ID" value="TQD45243.1"/>
    <property type="molecule type" value="Genomic_DNA"/>
</dbReference>
<evidence type="ECO:0000313" key="3">
    <source>
        <dbReference type="EMBL" id="TQD45243.1"/>
    </source>
</evidence>